<dbReference type="AlphaFoldDB" id="A0A8A7K5E8"/>
<organism evidence="2 3">
    <name type="scientific">Iocasia fonsfrigidae</name>
    <dbReference type="NCBI Taxonomy" id="2682810"/>
    <lineage>
        <taxon>Bacteria</taxon>
        <taxon>Bacillati</taxon>
        <taxon>Bacillota</taxon>
        <taxon>Clostridia</taxon>
        <taxon>Halanaerobiales</taxon>
        <taxon>Halanaerobiaceae</taxon>
        <taxon>Iocasia</taxon>
    </lineage>
</organism>
<evidence type="ECO:0000256" key="1">
    <source>
        <dbReference type="SAM" id="Coils"/>
    </source>
</evidence>
<dbReference type="InterPro" id="IPR007809">
    <property type="entry name" value="FlgN-like"/>
</dbReference>
<sequence>MKDKRRYTKLSLLLDKKLGLFEELIKLSRKQTGVIEDENWDGLQSLLDKKEVLMQNADKLEEKLKPITEKIINNYDLNRDNWVEGIQGITEIPENIKSDIKKLDVMIRELKELHEQSVKDIEGKREELNEVMIKLQNGRRANNGYNNTQRIYSTFIDQKS</sequence>
<keyword evidence="3" id="KW-1185">Reference proteome</keyword>
<accession>A0A8A7K5E8</accession>
<dbReference type="Gene3D" id="1.20.58.300">
    <property type="entry name" value="FlgN-like"/>
    <property type="match status" value="1"/>
</dbReference>
<protein>
    <recommendedName>
        <fullName evidence="4">Flagellar protein FlgN</fullName>
    </recommendedName>
</protein>
<name>A0A8A7K5E8_9FIRM</name>
<dbReference type="RefSeq" id="WP_230868596.1">
    <property type="nucleotide sequence ID" value="NZ_CP046640.1"/>
</dbReference>
<reference evidence="2" key="1">
    <citation type="submission" date="2019-12" db="EMBL/GenBank/DDBJ databases">
        <authorList>
            <person name="zhang j."/>
            <person name="sun C.M."/>
        </authorList>
    </citation>
    <scope>NUCLEOTIDE SEQUENCE</scope>
    <source>
        <strain evidence="2">NS-1</strain>
    </source>
</reference>
<dbReference type="GO" id="GO:0044780">
    <property type="term" value="P:bacterial-type flagellum assembly"/>
    <property type="evidence" value="ECO:0007669"/>
    <property type="project" value="InterPro"/>
</dbReference>
<evidence type="ECO:0008006" key="4">
    <source>
        <dbReference type="Google" id="ProtNLM"/>
    </source>
</evidence>
<dbReference type="Proteomes" id="UP000665020">
    <property type="component" value="Chromosome"/>
</dbReference>
<feature type="coiled-coil region" evidence="1">
    <location>
        <begin position="107"/>
        <end position="138"/>
    </location>
</feature>
<feature type="coiled-coil region" evidence="1">
    <location>
        <begin position="43"/>
        <end position="70"/>
    </location>
</feature>
<evidence type="ECO:0000313" key="2">
    <source>
        <dbReference type="EMBL" id="QTL96926.1"/>
    </source>
</evidence>
<evidence type="ECO:0000313" key="3">
    <source>
        <dbReference type="Proteomes" id="UP000665020"/>
    </source>
</evidence>
<dbReference type="EMBL" id="CP046640">
    <property type="protein sequence ID" value="QTL96926.1"/>
    <property type="molecule type" value="Genomic_DNA"/>
</dbReference>
<proteinExistence type="predicted"/>
<keyword evidence="1" id="KW-0175">Coiled coil</keyword>
<gene>
    <name evidence="2" type="ORF">GM661_02510</name>
</gene>
<dbReference type="Pfam" id="PF05130">
    <property type="entry name" value="FlgN"/>
    <property type="match status" value="1"/>
</dbReference>
<dbReference type="KEGG" id="ifn:GM661_02510"/>